<dbReference type="Pfam" id="PF08777">
    <property type="entry name" value="RRM_3"/>
    <property type="match status" value="1"/>
</dbReference>
<dbReference type="Proteomes" id="UP000320475">
    <property type="component" value="Unassembled WGS sequence"/>
</dbReference>
<feature type="region of interest" description="Disordered" evidence="5">
    <location>
        <begin position="379"/>
        <end position="412"/>
    </location>
</feature>
<dbReference type="SMART" id="SM00715">
    <property type="entry name" value="LA"/>
    <property type="match status" value="1"/>
</dbReference>
<evidence type="ECO:0000256" key="4">
    <source>
        <dbReference type="PROSITE-ProRule" id="PRU00332"/>
    </source>
</evidence>
<evidence type="ECO:0000259" key="7">
    <source>
        <dbReference type="PROSITE" id="PS50961"/>
    </source>
</evidence>
<feature type="domain" description="HTH La-type RNA-binding" evidence="7">
    <location>
        <begin position="16"/>
        <end position="109"/>
    </location>
</feature>
<dbReference type="InterPro" id="IPR035979">
    <property type="entry name" value="RBD_domain_sf"/>
</dbReference>
<dbReference type="VEuPathDB" id="FungiDB:SeMB42_g05373"/>
<comment type="subcellular location">
    <subcellularLocation>
        <location evidence="1">Nucleus</location>
    </subcellularLocation>
</comment>
<evidence type="ECO:0000256" key="1">
    <source>
        <dbReference type="ARBA" id="ARBA00004123"/>
    </source>
</evidence>
<dbReference type="InterPro" id="IPR014886">
    <property type="entry name" value="La_xRRM"/>
</dbReference>
<evidence type="ECO:0000256" key="5">
    <source>
        <dbReference type="SAM" id="MobiDB-lite"/>
    </source>
</evidence>
<dbReference type="CDD" id="cd12291">
    <property type="entry name" value="RRM1_La"/>
    <property type="match status" value="1"/>
</dbReference>
<sequence>MASNTISTSSGPTVDHPEVEDLKRRILKQVEFYFSDANLPKDHFLWDRVTESPEGWVSIATLATFRRLEYLSTDTSLIASAVRRSRWLLEVDTEGTRVRRREQIRPRHGLFHRTLFAKGFPQDLINPQDEVEAFFSAFGRLEKVKLRRREDKQFKGSVFVEFNRPEDAYNVRQMQLLFNNQPIVILTKEEYLQFQKTEDLDNGTLPTESVAPTTTLSCNTNNPDTEASNDEPSKLPPPKPLPQLPYLQPYEFRNTAVATDTAVQTPPLENNPQNVLLVFSGVGDADLCVREDIKAFFKKHEAPTRIRWIEYAEGSSQGIVMFAESDGATKTLAKMGTVLQDGICGDTTELRLPNEEEEAKFWEAFVNREYTFQRRRAARQGVNGDRPSFHPYRHCQDSSEKHDTKNDRSCTRPFSKKNRFRIPQYRDTVPVTIVDGGDYGEIPVVGSGLAPGLYPFTPFAGAGFRGVKRYASPWDRQNGKKMSLGVSFGGTVSMDTPSKTSTESAATNSSTVTPTITLSASSVSEADKDSSAETSQVANSGRKEGSCGMSVFGHLPFGPPLPVIDAINIECLYESETDLTGFCEVNNSWSGTGFGYTGTVDYMIGSSVSRDIADNMDSFFMVVEAKKEWPDSYVLFSIPYLKLLLIFSFRSITLADIKRVDGLGLKLKHIEPHIATSTLHMPANIPSPTSSSNLCEYLKRIYSPWALNNEMEQSSMPSLSNAYICPVPCQRSILPQNDHIRGVRRYASPWDRQNGKKLSLDVSFGDTVSMDTPSKTPTITLSASSVFEADKGSSAETSQVCRYALPQVLAEAECLLNKRLAAGKHTPVLTNAELFWFFAIDTDSIVYCSGAQMVLAAGPDGSWNTSTSLVDILCLTLGRKPRHPVSANPMSSCWSVQHLWTHSYQAVRPDVLSWTAASMTRCADRKYLAIQMGLVLEEGSSKHNVGNKVGDFNRLLQSVDTDRMVFIKERKLSTHSHA</sequence>
<dbReference type="SUPFAM" id="SSF54928">
    <property type="entry name" value="RNA-binding domain, RBD"/>
    <property type="match status" value="1"/>
</dbReference>
<dbReference type="Gene3D" id="3.30.70.330">
    <property type="match status" value="2"/>
</dbReference>
<dbReference type="InterPro" id="IPR045180">
    <property type="entry name" value="La_dom_prot"/>
</dbReference>
<dbReference type="InterPro" id="IPR036388">
    <property type="entry name" value="WH-like_DNA-bd_sf"/>
</dbReference>
<reference evidence="9 10" key="1">
    <citation type="journal article" date="2019" name="Sci. Rep.">
        <title>Comparative genomics of chytrid fungi reveal insights into the obligate biotrophic and pathogenic lifestyle of Synchytrium endobioticum.</title>
        <authorList>
            <person name="van de Vossenberg B.T.L.H."/>
            <person name="Warris S."/>
            <person name="Nguyen H.D.T."/>
            <person name="van Gent-Pelzer M.P.E."/>
            <person name="Joly D.L."/>
            <person name="van de Geest H.C."/>
            <person name="Bonants P.J.M."/>
            <person name="Smith D.S."/>
            <person name="Levesque C.A."/>
            <person name="van der Lee T.A.J."/>
        </authorList>
    </citation>
    <scope>NUCLEOTIDE SEQUENCE [LARGE SCALE GENOMIC DNA]</scope>
    <source>
        <strain evidence="9 10">LEV6574</strain>
    </source>
</reference>
<dbReference type="PANTHER" id="PTHR22792">
    <property type="entry name" value="LUPUS LA PROTEIN-RELATED"/>
    <property type="match status" value="1"/>
</dbReference>
<feature type="compositionally biased region" description="Polar residues" evidence="5">
    <location>
        <begin position="204"/>
        <end position="226"/>
    </location>
</feature>
<dbReference type="EMBL" id="QEAM01000112">
    <property type="protein sequence ID" value="TPX46157.1"/>
    <property type="molecule type" value="Genomic_DNA"/>
</dbReference>
<dbReference type="SUPFAM" id="SSF46785">
    <property type="entry name" value="Winged helix' DNA-binding domain"/>
    <property type="match status" value="1"/>
</dbReference>
<feature type="region of interest" description="Disordered" evidence="5">
    <location>
        <begin position="201"/>
        <end position="246"/>
    </location>
</feature>
<feature type="domain" description="RRM" evidence="6">
    <location>
        <begin position="113"/>
        <end position="199"/>
    </location>
</feature>
<feature type="compositionally biased region" description="Pro residues" evidence="5">
    <location>
        <begin position="234"/>
        <end position="243"/>
    </location>
</feature>
<keyword evidence="3" id="KW-0539">Nucleus</keyword>
<proteinExistence type="predicted"/>
<evidence type="ECO:0008006" key="11">
    <source>
        <dbReference type="Google" id="ProtNLM"/>
    </source>
</evidence>
<dbReference type="PROSITE" id="PS50961">
    <property type="entry name" value="HTH_LA"/>
    <property type="match status" value="1"/>
</dbReference>
<dbReference type="OrthoDB" id="439993at2759"/>
<dbReference type="InterPro" id="IPR006630">
    <property type="entry name" value="La_HTH"/>
</dbReference>
<dbReference type="Pfam" id="PF00076">
    <property type="entry name" value="RRM_1"/>
    <property type="match status" value="1"/>
</dbReference>
<accession>A0A507D4A3</accession>
<dbReference type="Pfam" id="PF05383">
    <property type="entry name" value="La"/>
    <property type="match status" value="1"/>
</dbReference>
<dbReference type="SMART" id="SM00360">
    <property type="entry name" value="RRM"/>
    <property type="match status" value="1"/>
</dbReference>
<dbReference type="GO" id="GO:0005634">
    <property type="term" value="C:nucleus"/>
    <property type="evidence" value="ECO:0007669"/>
    <property type="project" value="UniProtKB-SubCell"/>
</dbReference>
<gene>
    <name evidence="9" type="ORF">SeLEV6574_g03384</name>
</gene>
<evidence type="ECO:0000256" key="2">
    <source>
        <dbReference type="ARBA" id="ARBA00022884"/>
    </source>
</evidence>
<dbReference type="AlphaFoldDB" id="A0A507D4A3"/>
<evidence type="ECO:0000259" key="8">
    <source>
        <dbReference type="PROSITE" id="PS51939"/>
    </source>
</evidence>
<evidence type="ECO:0000259" key="6">
    <source>
        <dbReference type="PROSITE" id="PS50102"/>
    </source>
</evidence>
<evidence type="ECO:0000256" key="3">
    <source>
        <dbReference type="ARBA" id="ARBA00023242"/>
    </source>
</evidence>
<dbReference type="InterPro" id="IPR000504">
    <property type="entry name" value="RRM_dom"/>
</dbReference>
<dbReference type="PRINTS" id="PR00302">
    <property type="entry name" value="LUPUSLA"/>
</dbReference>
<dbReference type="InterPro" id="IPR012677">
    <property type="entry name" value="Nucleotide-bd_a/b_plait_sf"/>
</dbReference>
<dbReference type="GO" id="GO:1990904">
    <property type="term" value="C:ribonucleoprotein complex"/>
    <property type="evidence" value="ECO:0007669"/>
    <property type="project" value="UniProtKB-UniRule"/>
</dbReference>
<dbReference type="PROSITE" id="PS50102">
    <property type="entry name" value="RRM"/>
    <property type="match status" value="1"/>
</dbReference>
<feature type="region of interest" description="Disordered" evidence="5">
    <location>
        <begin position="520"/>
        <end position="543"/>
    </location>
</feature>
<dbReference type="PANTHER" id="PTHR22792:SF140">
    <property type="entry name" value="ACHILLES, ISOFORM A"/>
    <property type="match status" value="1"/>
</dbReference>
<organism evidence="9 10">
    <name type="scientific">Synchytrium endobioticum</name>
    <dbReference type="NCBI Taxonomy" id="286115"/>
    <lineage>
        <taxon>Eukaryota</taxon>
        <taxon>Fungi</taxon>
        <taxon>Fungi incertae sedis</taxon>
        <taxon>Chytridiomycota</taxon>
        <taxon>Chytridiomycota incertae sedis</taxon>
        <taxon>Chytridiomycetes</taxon>
        <taxon>Synchytriales</taxon>
        <taxon>Synchytriaceae</taxon>
        <taxon>Synchytrium</taxon>
    </lineage>
</organism>
<protein>
    <recommendedName>
        <fullName evidence="11">HTH La-type RNA-binding domain-containing protein</fullName>
    </recommendedName>
</protein>
<dbReference type="PROSITE" id="PS51939">
    <property type="entry name" value="XRRM"/>
    <property type="match status" value="1"/>
</dbReference>
<evidence type="ECO:0000313" key="9">
    <source>
        <dbReference type="EMBL" id="TPX46157.1"/>
    </source>
</evidence>
<feature type="domain" description="XRRM" evidence="8">
    <location>
        <begin position="270"/>
        <end position="394"/>
    </location>
</feature>
<keyword evidence="2 4" id="KW-0694">RNA-binding</keyword>
<feature type="compositionally biased region" description="Basic and acidic residues" evidence="5">
    <location>
        <begin position="394"/>
        <end position="410"/>
    </location>
</feature>
<name>A0A507D4A3_9FUNG</name>
<dbReference type="InterPro" id="IPR002344">
    <property type="entry name" value="Lupus_La"/>
</dbReference>
<evidence type="ECO:0000313" key="10">
    <source>
        <dbReference type="Proteomes" id="UP000320475"/>
    </source>
</evidence>
<dbReference type="InterPro" id="IPR036390">
    <property type="entry name" value="WH_DNA-bd_sf"/>
</dbReference>
<dbReference type="GO" id="GO:0006396">
    <property type="term" value="P:RNA processing"/>
    <property type="evidence" value="ECO:0007669"/>
    <property type="project" value="InterPro"/>
</dbReference>
<dbReference type="GO" id="GO:0003729">
    <property type="term" value="F:mRNA binding"/>
    <property type="evidence" value="ECO:0007669"/>
    <property type="project" value="TreeGrafter"/>
</dbReference>
<dbReference type="VEuPathDB" id="FungiDB:SeMB42_g03815"/>
<dbReference type="Gene3D" id="1.10.10.10">
    <property type="entry name" value="Winged helix-like DNA-binding domain superfamily/Winged helix DNA-binding domain"/>
    <property type="match status" value="1"/>
</dbReference>
<comment type="caution">
    <text evidence="9">The sequence shown here is derived from an EMBL/GenBank/DDBJ whole genome shotgun (WGS) entry which is preliminary data.</text>
</comment>
<dbReference type="VEuPathDB" id="FungiDB:SeMB42_g08019"/>